<sequence>MKMIGVYSRTATKDEEAIKLQKEKCLMLIEKGRKVIFFTDNGVSGLENDRDGIAAMFEVARHNALERVIAVEPSRFSRDTNELSRIESDLRKYGVIIQYADTSTSDTVLLH</sequence>
<dbReference type="PANTHER" id="PTHR30461">
    <property type="entry name" value="DNA-INVERTASE FROM LAMBDOID PROPHAGE"/>
    <property type="match status" value="1"/>
</dbReference>
<dbReference type="RefSeq" id="WP_122903646.1">
    <property type="nucleotide sequence ID" value="NZ_RHHS01000013.1"/>
</dbReference>
<evidence type="ECO:0000256" key="1">
    <source>
        <dbReference type="ARBA" id="ARBA00023125"/>
    </source>
</evidence>
<dbReference type="SUPFAM" id="SSF53041">
    <property type="entry name" value="Resolvase-like"/>
    <property type="match status" value="1"/>
</dbReference>
<comment type="caution">
    <text evidence="4">The sequence shown here is derived from an EMBL/GenBank/DDBJ whole genome shotgun (WGS) entry which is preliminary data.</text>
</comment>
<keyword evidence="5" id="KW-1185">Reference proteome</keyword>
<protein>
    <submittedName>
        <fullName evidence="4">Recombinase family protein</fullName>
    </submittedName>
</protein>
<dbReference type="SMART" id="SM00857">
    <property type="entry name" value="Resolvase"/>
    <property type="match status" value="1"/>
</dbReference>
<dbReference type="InterPro" id="IPR006119">
    <property type="entry name" value="Resolv_N"/>
</dbReference>
<keyword evidence="2" id="KW-0233">DNA recombination</keyword>
<dbReference type="GO" id="GO:0000150">
    <property type="term" value="F:DNA strand exchange activity"/>
    <property type="evidence" value="ECO:0007669"/>
    <property type="project" value="InterPro"/>
</dbReference>
<proteinExistence type="predicted"/>
<dbReference type="AlphaFoldDB" id="A0A3M8B7X5"/>
<dbReference type="Proteomes" id="UP000268829">
    <property type="component" value="Unassembled WGS sequence"/>
</dbReference>
<evidence type="ECO:0000256" key="2">
    <source>
        <dbReference type="ARBA" id="ARBA00023172"/>
    </source>
</evidence>
<dbReference type="PANTHER" id="PTHR30461:SF2">
    <property type="entry name" value="SERINE RECOMBINASE PINE-RELATED"/>
    <property type="match status" value="1"/>
</dbReference>
<evidence type="ECO:0000259" key="3">
    <source>
        <dbReference type="SMART" id="SM00857"/>
    </source>
</evidence>
<organism evidence="4 5">
    <name type="scientific">Brevibacillus gelatini</name>
    <dbReference type="NCBI Taxonomy" id="1655277"/>
    <lineage>
        <taxon>Bacteria</taxon>
        <taxon>Bacillati</taxon>
        <taxon>Bacillota</taxon>
        <taxon>Bacilli</taxon>
        <taxon>Bacillales</taxon>
        <taxon>Paenibacillaceae</taxon>
        <taxon>Brevibacillus</taxon>
    </lineage>
</organism>
<dbReference type="EMBL" id="RHHS01000013">
    <property type="protein sequence ID" value="RNB59479.1"/>
    <property type="molecule type" value="Genomic_DNA"/>
</dbReference>
<evidence type="ECO:0000313" key="5">
    <source>
        <dbReference type="Proteomes" id="UP000268829"/>
    </source>
</evidence>
<dbReference type="Gene3D" id="3.40.50.1390">
    <property type="entry name" value="Resolvase, N-terminal catalytic domain"/>
    <property type="match status" value="1"/>
</dbReference>
<dbReference type="InterPro" id="IPR036162">
    <property type="entry name" value="Resolvase-like_N_sf"/>
</dbReference>
<gene>
    <name evidence="4" type="ORF">EDM57_04880</name>
</gene>
<keyword evidence="1" id="KW-0238">DNA-binding</keyword>
<feature type="domain" description="Resolvase/invertase-type recombinase catalytic" evidence="3">
    <location>
        <begin position="4"/>
        <end position="109"/>
    </location>
</feature>
<evidence type="ECO:0000313" key="4">
    <source>
        <dbReference type="EMBL" id="RNB59479.1"/>
    </source>
</evidence>
<dbReference type="OrthoDB" id="9784557at2"/>
<accession>A0A3M8B7X5</accession>
<name>A0A3M8B7X5_9BACL</name>
<reference evidence="4 5" key="1">
    <citation type="submission" date="2018-10" db="EMBL/GenBank/DDBJ databases">
        <title>Phylogenomics of Brevibacillus.</title>
        <authorList>
            <person name="Dunlap C."/>
        </authorList>
    </citation>
    <scope>NUCLEOTIDE SEQUENCE [LARGE SCALE GENOMIC DNA]</scope>
    <source>
        <strain evidence="4 5">DSM 100115</strain>
    </source>
</reference>
<dbReference type="Pfam" id="PF00239">
    <property type="entry name" value="Resolvase"/>
    <property type="match status" value="1"/>
</dbReference>
<dbReference type="InterPro" id="IPR050639">
    <property type="entry name" value="SSR_resolvase"/>
</dbReference>
<dbReference type="GO" id="GO:0003677">
    <property type="term" value="F:DNA binding"/>
    <property type="evidence" value="ECO:0007669"/>
    <property type="project" value="UniProtKB-KW"/>
</dbReference>